<dbReference type="Proteomes" id="UP000248039">
    <property type="component" value="Unassembled WGS sequence"/>
</dbReference>
<organism evidence="1 2">
    <name type="scientific">Streptomyces tateyamensis</name>
    <dbReference type="NCBI Taxonomy" id="565073"/>
    <lineage>
        <taxon>Bacteria</taxon>
        <taxon>Bacillati</taxon>
        <taxon>Actinomycetota</taxon>
        <taxon>Actinomycetes</taxon>
        <taxon>Kitasatosporales</taxon>
        <taxon>Streptomycetaceae</taxon>
        <taxon>Streptomyces</taxon>
    </lineage>
</organism>
<reference evidence="1 2" key="1">
    <citation type="submission" date="2018-03" db="EMBL/GenBank/DDBJ databases">
        <title>Bioinformatic expansion and discovery of thiopeptide antibiotics.</title>
        <authorList>
            <person name="Schwalen C.J."/>
            <person name="Hudson G.A."/>
            <person name="Mitchell D.A."/>
        </authorList>
    </citation>
    <scope>NUCLEOTIDE SEQUENCE [LARGE SCALE GENOMIC DNA]</scope>
    <source>
        <strain evidence="1 2">ATCC 21389</strain>
    </source>
</reference>
<name>A0A2V4N1U8_9ACTN</name>
<accession>A0A2V4N1U8</accession>
<keyword evidence="2" id="KW-1185">Reference proteome</keyword>
<dbReference type="RefSeq" id="WP_110672752.1">
    <property type="nucleotide sequence ID" value="NZ_PYBW01000130.1"/>
</dbReference>
<sequence>MNAALADVTLHQLLGRIVYFHTIFIVPGCQEEPVLAPAEACCNHRADIRQRTAYGLLATTAWNALDEIATTLPGHHNPCPDRDGSCCATCRVATAGAAITDAWLVTEHHAYHRPRPDTATRVVCRTAGAARLAHAFATQHASACPALASLNGAGSPLLPTPDELPLTGELLTLWQDPLSTASRPVVSWLNHCTALDDIHRVLETRRNNR</sequence>
<gene>
    <name evidence="1" type="ORF">C7C46_28155</name>
</gene>
<dbReference type="OrthoDB" id="4571788at2"/>
<protein>
    <submittedName>
        <fullName evidence="1">Uncharacterized protein</fullName>
    </submittedName>
</protein>
<dbReference type="EMBL" id="PYBW01000130">
    <property type="protein sequence ID" value="PYC69176.1"/>
    <property type="molecule type" value="Genomic_DNA"/>
</dbReference>
<dbReference type="AlphaFoldDB" id="A0A2V4N1U8"/>
<comment type="caution">
    <text evidence="1">The sequence shown here is derived from an EMBL/GenBank/DDBJ whole genome shotgun (WGS) entry which is preliminary data.</text>
</comment>
<evidence type="ECO:0000313" key="1">
    <source>
        <dbReference type="EMBL" id="PYC69176.1"/>
    </source>
</evidence>
<evidence type="ECO:0000313" key="2">
    <source>
        <dbReference type="Proteomes" id="UP000248039"/>
    </source>
</evidence>
<proteinExistence type="predicted"/>